<gene>
    <name evidence="1" type="ORF">N0V83_009194</name>
</gene>
<dbReference type="AlphaFoldDB" id="A0A9W8Y2Y0"/>
<dbReference type="Proteomes" id="UP001140560">
    <property type="component" value="Unassembled WGS sequence"/>
</dbReference>
<protein>
    <submittedName>
        <fullName evidence="1">Uncharacterized protein</fullName>
    </submittedName>
</protein>
<dbReference type="EMBL" id="JAPEUY010000017">
    <property type="protein sequence ID" value="KAJ4364598.1"/>
    <property type="molecule type" value="Genomic_DNA"/>
</dbReference>
<comment type="caution">
    <text evidence="1">The sequence shown here is derived from an EMBL/GenBank/DDBJ whole genome shotgun (WGS) entry which is preliminary data.</text>
</comment>
<organism evidence="1 2">
    <name type="scientific">Neocucurbitaria cava</name>
    <dbReference type="NCBI Taxonomy" id="798079"/>
    <lineage>
        <taxon>Eukaryota</taxon>
        <taxon>Fungi</taxon>
        <taxon>Dikarya</taxon>
        <taxon>Ascomycota</taxon>
        <taxon>Pezizomycotina</taxon>
        <taxon>Dothideomycetes</taxon>
        <taxon>Pleosporomycetidae</taxon>
        <taxon>Pleosporales</taxon>
        <taxon>Pleosporineae</taxon>
        <taxon>Cucurbitariaceae</taxon>
        <taxon>Neocucurbitaria</taxon>
    </lineage>
</organism>
<proteinExistence type="predicted"/>
<evidence type="ECO:0000313" key="2">
    <source>
        <dbReference type="Proteomes" id="UP001140560"/>
    </source>
</evidence>
<keyword evidence="2" id="KW-1185">Reference proteome</keyword>
<evidence type="ECO:0000313" key="1">
    <source>
        <dbReference type="EMBL" id="KAJ4364598.1"/>
    </source>
</evidence>
<dbReference type="PANTHER" id="PTHR38790">
    <property type="entry name" value="2EXR DOMAIN-CONTAINING PROTEIN-RELATED"/>
    <property type="match status" value="1"/>
</dbReference>
<dbReference type="PANTHER" id="PTHR38790:SF4">
    <property type="entry name" value="2EXR DOMAIN-CONTAINING PROTEIN"/>
    <property type="match status" value="1"/>
</dbReference>
<name>A0A9W8Y2Y0_9PLEO</name>
<sequence>MAPIPSPSSASVQYKILTSKEPNAITERNQVLSPVFRLLPGEVRNRIYGFVFQVDYIEAEICDPHDDKRFTTWASNGCCKVRMPLQDLIRLTSTCRQFHAEAASFPYAVNTFKVSLCHLQTFVEVLPKAVRMTITKFIIRDVFPACYGSIPKWVEWDEHLPQLVLLKDPPLLKEIGQGYSEYWCGRKTLSPDEISKLSSVLAKFVGRDFEIAKAD</sequence>
<accession>A0A9W8Y2Y0</accession>
<dbReference type="OrthoDB" id="3683815at2759"/>
<reference evidence="1" key="1">
    <citation type="submission" date="2022-10" db="EMBL/GenBank/DDBJ databases">
        <title>Tapping the CABI collections for fungal endophytes: first genome assemblies for Collariella, Neodidymelliopsis, Ascochyta clinopodiicola, Didymella pomorum, Didymosphaeria variabile, Neocosmospora piperis and Neocucurbitaria cava.</title>
        <authorList>
            <person name="Hill R."/>
        </authorList>
    </citation>
    <scope>NUCLEOTIDE SEQUENCE</scope>
    <source>
        <strain evidence="1">IMI 356814</strain>
    </source>
</reference>